<evidence type="ECO:0000313" key="1">
    <source>
        <dbReference type="EMBL" id="GIX97802.1"/>
    </source>
</evidence>
<proteinExistence type="predicted"/>
<dbReference type="Gene3D" id="3.30.420.10">
    <property type="entry name" value="Ribonuclease H-like superfamily/Ribonuclease H"/>
    <property type="match status" value="1"/>
</dbReference>
<reference evidence="1 2" key="1">
    <citation type="submission" date="2021-06" db="EMBL/GenBank/DDBJ databases">
        <title>Caerostris darwini draft genome.</title>
        <authorList>
            <person name="Kono N."/>
            <person name="Arakawa K."/>
        </authorList>
    </citation>
    <scope>NUCLEOTIDE SEQUENCE [LARGE SCALE GENOMIC DNA]</scope>
</reference>
<dbReference type="AlphaFoldDB" id="A0AAV4PJQ7"/>
<evidence type="ECO:0000313" key="2">
    <source>
        <dbReference type="Proteomes" id="UP001054837"/>
    </source>
</evidence>
<comment type="caution">
    <text evidence="1">The sequence shown here is derived from an EMBL/GenBank/DDBJ whole genome shotgun (WGS) entry which is preliminary data.</text>
</comment>
<dbReference type="Proteomes" id="UP001054837">
    <property type="component" value="Unassembled WGS sequence"/>
</dbReference>
<protein>
    <submittedName>
        <fullName evidence="1">Uncharacterized protein</fullName>
    </submittedName>
</protein>
<keyword evidence="2" id="KW-1185">Reference proteome</keyword>
<dbReference type="EMBL" id="BPLQ01003069">
    <property type="protein sequence ID" value="GIX97802.1"/>
    <property type="molecule type" value="Genomic_DNA"/>
</dbReference>
<organism evidence="1 2">
    <name type="scientific">Caerostris darwini</name>
    <dbReference type="NCBI Taxonomy" id="1538125"/>
    <lineage>
        <taxon>Eukaryota</taxon>
        <taxon>Metazoa</taxon>
        <taxon>Ecdysozoa</taxon>
        <taxon>Arthropoda</taxon>
        <taxon>Chelicerata</taxon>
        <taxon>Arachnida</taxon>
        <taxon>Araneae</taxon>
        <taxon>Araneomorphae</taxon>
        <taxon>Entelegynae</taxon>
        <taxon>Araneoidea</taxon>
        <taxon>Araneidae</taxon>
        <taxon>Caerostris</taxon>
    </lineage>
</organism>
<dbReference type="InterPro" id="IPR036397">
    <property type="entry name" value="RNaseH_sf"/>
</dbReference>
<dbReference type="GO" id="GO:0003676">
    <property type="term" value="F:nucleic acid binding"/>
    <property type="evidence" value="ECO:0007669"/>
    <property type="project" value="InterPro"/>
</dbReference>
<accession>A0AAV4PJQ7</accession>
<sequence>MNTENIDSCRTRSVFDTINSEFGTPVFTYQNPNNNPGVLHWQPYSSDIKPCDFHLWSHIKDLVYKKELTDPICFKRTITDPFAINIKKETLEFVTGNFGTRLRYWLWFSEDYHFDTLVL</sequence>
<gene>
    <name evidence="1" type="primary">AVEN_207789_1</name>
    <name evidence="1" type="ORF">CDAR_582791</name>
</gene>
<name>A0AAV4PJQ7_9ARAC</name>